<feature type="region of interest" description="Disordered" evidence="9">
    <location>
        <begin position="1188"/>
        <end position="1210"/>
    </location>
</feature>
<feature type="compositionally biased region" description="Basic and acidic residues" evidence="9">
    <location>
        <begin position="1765"/>
        <end position="1779"/>
    </location>
</feature>
<evidence type="ECO:0000313" key="11">
    <source>
        <dbReference type="Proteomes" id="UP000282613"/>
    </source>
</evidence>
<evidence type="ECO:0000256" key="6">
    <source>
        <dbReference type="ARBA" id="ARBA00023034"/>
    </source>
</evidence>
<feature type="compositionally biased region" description="Acidic residues" evidence="9">
    <location>
        <begin position="1755"/>
        <end position="1764"/>
    </location>
</feature>
<evidence type="ECO:0000256" key="8">
    <source>
        <dbReference type="ARBA" id="ARBA00031347"/>
    </source>
</evidence>
<protein>
    <recommendedName>
        <fullName evidence="3">Conserved oligomeric Golgi complex subunit 8</fullName>
    </recommendedName>
    <alternativeName>
        <fullName evidence="8">Component of oligomeric Golgi complex 8</fullName>
    </alternativeName>
</protein>
<evidence type="ECO:0000313" key="12">
    <source>
        <dbReference type="WBParaSite" id="TASK_0000093701-mRNA-1"/>
    </source>
</evidence>
<evidence type="ECO:0000256" key="2">
    <source>
        <dbReference type="ARBA" id="ARBA00006419"/>
    </source>
</evidence>
<name>A0A158R6V5_TAEAS</name>
<dbReference type="PANTHER" id="PTHR21311:SF0">
    <property type="entry name" value="CONSERVED OLIGOMERIC GOLGI COMPLEX SUBUNIT 8"/>
    <property type="match status" value="1"/>
</dbReference>
<accession>A0A158R6V5</accession>
<dbReference type="InterPro" id="IPR007255">
    <property type="entry name" value="COG8"/>
</dbReference>
<dbReference type="GO" id="GO:0006891">
    <property type="term" value="P:intra-Golgi vesicle-mediated transport"/>
    <property type="evidence" value="ECO:0007669"/>
    <property type="project" value="TreeGrafter"/>
</dbReference>
<dbReference type="WBParaSite" id="TASK_0000093701-mRNA-1">
    <property type="protein sequence ID" value="TASK_0000093701-mRNA-1"/>
    <property type="gene ID" value="TASK_0000093701"/>
</dbReference>
<evidence type="ECO:0000256" key="4">
    <source>
        <dbReference type="ARBA" id="ARBA00022448"/>
    </source>
</evidence>
<reference evidence="10 11" key="2">
    <citation type="submission" date="2018-11" db="EMBL/GenBank/DDBJ databases">
        <authorList>
            <consortium name="Pathogen Informatics"/>
        </authorList>
    </citation>
    <scope>NUCLEOTIDE SEQUENCE [LARGE SCALE GENOMIC DNA]</scope>
</reference>
<evidence type="ECO:0000256" key="5">
    <source>
        <dbReference type="ARBA" id="ARBA00022927"/>
    </source>
</evidence>
<feature type="compositionally biased region" description="Basic and acidic residues" evidence="9">
    <location>
        <begin position="1843"/>
        <end position="1855"/>
    </location>
</feature>
<feature type="region of interest" description="Disordered" evidence="9">
    <location>
        <begin position="1843"/>
        <end position="1889"/>
    </location>
</feature>
<gene>
    <name evidence="10" type="ORF">TASK_LOCUS938</name>
</gene>
<dbReference type="Proteomes" id="UP000282613">
    <property type="component" value="Unassembled WGS sequence"/>
</dbReference>
<feature type="compositionally biased region" description="Polar residues" evidence="9">
    <location>
        <begin position="1188"/>
        <end position="1198"/>
    </location>
</feature>
<organism evidence="12">
    <name type="scientific">Taenia asiatica</name>
    <name type="common">Asian tapeworm</name>
    <dbReference type="NCBI Taxonomy" id="60517"/>
    <lineage>
        <taxon>Eukaryota</taxon>
        <taxon>Metazoa</taxon>
        <taxon>Spiralia</taxon>
        <taxon>Lophotrochozoa</taxon>
        <taxon>Platyhelminthes</taxon>
        <taxon>Cestoda</taxon>
        <taxon>Eucestoda</taxon>
        <taxon>Cyclophyllidea</taxon>
        <taxon>Taeniidae</taxon>
        <taxon>Taenia</taxon>
    </lineage>
</organism>
<evidence type="ECO:0000256" key="1">
    <source>
        <dbReference type="ARBA" id="ARBA00004395"/>
    </source>
</evidence>
<keyword evidence="11" id="KW-1185">Reference proteome</keyword>
<keyword evidence="6" id="KW-0333">Golgi apparatus</keyword>
<dbReference type="GO" id="GO:0017119">
    <property type="term" value="C:Golgi transport complex"/>
    <property type="evidence" value="ECO:0007669"/>
    <property type="project" value="InterPro"/>
</dbReference>
<dbReference type="Pfam" id="PF04124">
    <property type="entry name" value="Dor1"/>
    <property type="match status" value="1"/>
</dbReference>
<feature type="region of interest" description="Disordered" evidence="9">
    <location>
        <begin position="1755"/>
        <end position="1788"/>
    </location>
</feature>
<keyword evidence="4" id="KW-0813">Transport</keyword>
<comment type="similarity">
    <text evidence="2">Belongs to the COG8 family.</text>
</comment>
<dbReference type="GO" id="GO:0015031">
    <property type="term" value="P:protein transport"/>
    <property type="evidence" value="ECO:0007669"/>
    <property type="project" value="UniProtKB-KW"/>
</dbReference>
<sequence length="2025" mass="220078">MYLRIHEKGDEAAKLAIMGEGSATGLSNLNEKVEAEKLIQMLLLHSDVEGSVSSDPHFANCVNDLSHLRLDELAAMPRRIQMEEDSIRHKTEQLAVENYPIFLANANTSREVHREFLSISESSVNLLSSIAGVSSAAQAIFDNIGRNASAFRVSAKLVQKYTQILDFLELPQLMDTCIQNGYCQDALNILSHTKSMTKKYGRMVPIVRMVGLQTQEISGQLFSQLCKKLREPITLPVCLKVLIYLRQFEAFTEQELRLNFLQARGMCIKDQLESVLAKPIGLASFDSSSTTKLAHISGYQQAEYRAFIRAMRRIEVTRVHLFDSITQYRAVFADEEAYSSKPNDTHQQPVLADLSPLYLDENALALRYLTTSGIDFLGPSTEASLFHSWLVHQVGLFLDGLSGDLSALLNLPHLTSSEISDRIQLAMANDSITLDSADAPTTFQQIHSVMTQALYFGRSFARIGCDFRPHLGAIFSREILAYFEALLTNALTELSVTLELWPWELSEPTFATNQLEGTGPDEISAPMAIASHPPIAFFCNRLLTAFNGLRVCCPVGLRDGVLSASTRILSSAADTIVAAHKSRQLDSTAARAQSANLASVFTHLAVPHILSCLLEHVFGGDAAAHLWQLHLEGQEEAPSTSQTVSLLTRRICAPIFMVWGQLTTGPLRIGNTVKQSVIPDIDEVRPTSDAHLSLLTTALEKHQPLEFQHEEEKVLASLTEECDDLPTVKEAPHSVELNLPQKKDVKYKSKVVAADSAEFIPAFEVRENESDVLAKPNPSVLVEEVDLEVASSFSENDGFPPSVSEDLKTVRPDSPAPESVKCPLSSTDKITIRGADYTHFASVQESKPETVSSTLPMTRVDESNSHLGNWPHEEIRREVASCHLTEPNQEEVGHEDVEALPINPVPLSTHEPKIQNCTAPEVTVPPALRGTVKDAQGDNESNEVNGESVAVMSSKVVAAAIAKDYLQFSNIATDESGQQDVETHAGIEAVDKLSLDAHGPTETIVMDGNTAAESQFINQHSTLAETEGDQFDYDAASQLCHSHLLLMENQPSIQDKEKRVQSVPTSHDLTAETPEVGMVGLKLALSNDIPGGGGFLSTQKTSPLIEESDSFKTRIRDEATTYPTSVLGVPDAVNEPADWADEKSGGGDRNLTGHLTTTEDVCVSIVSGEQGIDIRANHESLLPTCDQTNFPNHDSATQLPGKEGSADKDNSIFLSDLGGSIAGEMSASEASSVPAMVPICSTSILGRPDIDGGRANWIAGGYALGELDDSEHTESVNANSQNIGHCEEGIVTIKEDNVFANIDESRLKEREAIETVATDMQSPLVGRAMHRGSTEEEAIEVDNGNAWVKDVDVGVGELEKQVTLHSPNPDTSSVPALNEENAEKELSADSEFEVDVKLLANENADVAGIGNLMELTVVEQKVEVARTAGDEFEDYKGGCEADGDRSDFASLPNLGMDVQSICQRQLDTKKSDFSGTDDSANIHKRPEVLEEDAFKSQTLIASGESVKKLQQPQVDELASGVSAGDRLTFAEDSDARGKGSLKANADWGDYADISVIHEEKCGALLSKDSVGPITQNNEAASESEILVSEADSVIATGPENLVQLPILDRTSGNVDNADGGFADWKGECEVDKDPSDSATIPTVHELTEIDSHGADTKNAYFSQAWENQDKQSSSDATVLYIGQTGDKSCPSSHWMLESESLEPGSPRDSAAFLTSDVVASHRIKSADFDEPCGSQNSPEKLALFDVDWNDSDNLWGEDADIDVNDEGKSDLHADDKPVEPDSNLVQRSVEGELDPVCKLEIDAQSSDVFENLLMTKKFDAENLEEETSKAKISTPLNEWKTEVEKVEVDELHLQEETSSNAGTSAEKRSEAEHPPLSEKPQSNNDWGEDADISVNVTQKHCEIGRSKSDCALTEKADCETEGLLITHIPSAPPFSNANTSQSGTTYLRTVVDYRQEKRLAAEDAVASMPCIVLEPSSIHSEPSEIQAVEADRLKGVSANLRDSSEGLFEAKLGDAANGEGWDVDF</sequence>
<dbReference type="SUPFAM" id="SSF74788">
    <property type="entry name" value="Cullin repeat-like"/>
    <property type="match status" value="1"/>
</dbReference>
<evidence type="ECO:0000256" key="7">
    <source>
        <dbReference type="ARBA" id="ARBA00023136"/>
    </source>
</evidence>
<reference evidence="12" key="1">
    <citation type="submission" date="2016-04" db="UniProtKB">
        <authorList>
            <consortium name="WormBaseParasite"/>
        </authorList>
    </citation>
    <scope>IDENTIFICATION</scope>
</reference>
<dbReference type="OrthoDB" id="1661054at2759"/>
<dbReference type="InterPro" id="IPR016159">
    <property type="entry name" value="Cullin_repeat-like_dom_sf"/>
</dbReference>
<evidence type="ECO:0000256" key="3">
    <source>
        <dbReference type="ARBA" id="ARBA00020983"/>
    </source>
</evidence>
<keyword evidence="5" id="KW-0653">Protein transport</keyword>
<dbReference type="STRING" id="60517.A0A158R6V5"/>
<feature type="region of interest" description="Disordered" evidence="9">
    <location>
        <begin position="792"/>
        <end position="823"/>
    </location>
</feature>
<evidence type="ECO:0000313" key="10">
    <source>
        <dbReference type="EMBL" id="VDK22189.1"/>
    </source>
</evidence>
<keyword evidence="7" id="KW-0472">Membrane</keyword>
<dbReference type="EMBL" id="UYRS01000164">
    <property type="protein sequence ID" value="VDK22189.1"/>
    <property type="molecule type" value="Genomic_DNA"/>
</dbReference>
<comment type="subcellular location">
    <subcellularLocation>
        <location evidence="1">Golgi apparatus membrane</location>
        <topology evidence="1">Peripheral membrane protein</topology>
    </subcellularLocation>
</comment>
<dbReference type="PANTHER" id="PTHR21311">
    <property type="entry name" value="CONSERVED OLIGOMERIC GOLGI COMPLEX COMPONENT 8"/>
    <property type="match status" value="1"/>
</dbReference>
<dbReference type="GO" id="GO:0000139">
    <property type="term" value="C:Golgi membrane"/>
    <property type="evidence" value="ECO:0007669"/>
    <property type="project" value="UniProtKB-SubCell"/>
</dbReference>
<feature type="compositionally biased region" description="Basic and acidic residues" evidence="9">
    <location>
        <begin position="1865"/>
        <end position="1876"/>
    </location>
</feature>
<proteinExistence type="inferred from homology"/>
<evidence type="ECO:0000256" key="9">
    <source>
        <dbReference type="SAM" id="MobiDB-lite"/>
    </source>
</evidence>